<name>A0A8X6KKT0_TRICU</name>
<dbReference type="OrthoDB" id="6549927at2759"/>
<sequence length="83" mass="9809">MPDSRETTHMDDSSNPVNFAPIPILTYQLPRSLCIFLGDDQHDIYKWLKDFERIATSNRWNEQLCLANDIFFLTLDYVQKLTK</sequence>
<reference evidence="1" key="1">
    <citation type="submission" date="2020-07" db="EMBL/GenBank/DDBJ databases">
        <title>Multicomponent nature underlies the extraordinary mechanical properties of spider dragline silk.</title>
        <authorList>
            <person name="Kono N."/>
            <person name="Nakamura H."/>
            <person name="Mori M."/>
            <person name="Yoshida Y."/>
            <person name="Ohtoshi R."/>
            <person name="Malay A.D."/>
            <person name="Moran D.A.P."/>
            <person name="Tomita M."/>
            <person name="Numata K."/>
            <person name="Arakawa K."/>
        </authorList>
    </citation>
    <scope>NUCLEOTIDE SEQUENCE</scope>
</reference>
<proteinExistence type="predicted"/>
<keyword evidence="2" id="KW-1185">Reference proteome</keyword>
<protein>
    <submittedName>
        <fullName evidence="1">Uncharacterized protein</fullName>
    </submittedName>
</protein>
<evidence type="ECO:0000313" key="2">
    <source>
        <dbReference type="Proteomes" id="UP000887116"/>
    </source>
</evidence>
<dbReference type="AlphaFoldDB" id="A0A8X6KKT0"/>
<dbReference type="Proteomes" id="UP000887116">
    <property type="component" value="Unassembled WGS sequence"/>
</dbReference>
<dbReference type="EMBL" id="BMAO01031420">
    <property type="protein sequence ID" value="GFQ74898.1"/>
    <property type="molecule type" value="Genomic_DNA"/>
</dbReference>
<evidence type="ECO:0000313" key="1">
    <source>
        <dbReference type="EMBL" id="GFQ74898.1"/>
    </source>
</evidence>
<gene>
    <name evidence="1" type="primary">AVEN_84016_1</name>
    <name evidence="1" type="ORF">TNCT_411581</name>
</gene>
<comment type="caution">
    <text evidence="1">The sequence shown here is derived from an EMBL/GenBank/DDBJ whole genome shotgun (WGS) entry which is preliminary data.</text>
</comment>
<organism evidence="1 2">
    <name type="scientific">Trichonephila clavata</name>
    <name type="common">Joro spider</name>
    <name type="synonym">Nephila clavata</name>
    <dbReference type="NCBI Taxonomy" id="2740835"/>
    <lineage>
        <taxon>Eukaryota</taxon>
        <taxon>Metazoa</taxon>
        <taxon>Ecdysozoa</taxon>
        <taxon>Arthropoda</taxon>
        <taxon>Chelicerata</taxon>
        <taxon>Arachnida</taxon>
        <taxon>Araneae</taxon>
        <taxon>Araneomorphae</taxon>
        <taxon>Entelegynae</taxon>
        <taxon>Araneoidea</taxon>
        <taxon>Nephilidae</taxon>
        <taxon>Trichonephila</taxon>
    </lineage>
</organism>
<accession>A0A8X6KKT0</accession>